<dbReference type="InterPro" id="IPR011500">
    <property type="entry name" value="GPCR_3_9-Cys_dom"/>
</dbReference>
<gene>
    <name evidence="21" type="primary">TAS1R2</name>
</gene>
<dbReference type="Ensembl" id="ENSCAFT00040002681.1">
    <property type="protein sequence ID" value="ENSCAFP00040002313.1"/>
    <property type="gene ID" value="ENSCAFG00040001405.1"/>
</dbReference>
<dbReference type="GO" id="GO:0005886">
    <property type="term" value="C:plasma membrane"/>
    <property type="evidence" value="ECO:0007669"/>
    <property type="project" value="UniProtKB-SubCell"/>
</dbReference>
<feature type="transmembrane region" description="Helical" evidence="18">
    <location>
        <begin position="677"/>
        <end position="697"/>
    </location>
</feature>
<keyword evidence="10" id="KW-0675">Receptor</keyword>
<feature type="transmembrane region" description="Helical" evidence="18">
    <location>
        <begin position="757"/>
        <end position="779"/>
    </location>
</feature>
<dbReference type="InterPro" id="IPR000068">
    <property type="entry name" value="GPCR_3_Ca_sens_rcpt-rel"/>
</dbReference>
<feature type="domain" description="G-protein coupled receptors family 3 profile" evidence="20">
    <location>
        <begin position="563"/>
        <end position="827"/>
    </location>
</feature>
<keyword evidence="4" id="KW-0716">Sensory transduction</keyword>
<protein>
    <recommendedName>
        <fullName evidence="16">Taste receptor type 1 member 2</fullName>
    </recommendedName>
    <alternativeName>
        <fullName evidence="17">Sweet taste receptor T1R2</fullName>
    </alternativeName>
</protein>
<evidence type="ECO:0000256" key="19">
    <source>
        <dbReference type="SAM" id="SignalP"/>
    </source>
</evidence>
<evidence type="ECO:0000256" key="3">
    <source>
        <dbReference type="ARBA" id="ARBA00022480"/>
    </source>
</evidence>
<comment type="subcellular location">
    <subcellularLocation>
        <location evidence="1">Cell membrane</location>
        <topology evidence="1">Multi-pass membrane protein</topology>
    </subcellularLocation>
</comment>
<evidence type="ECO:0000256" key="2">
    <source>
        <dbReference type="ARBA" id="ARBA00022475"/>
    </source>
</evidence>
<evidence type="ECO:0000256" key="14">
    <source>
        <dbReference type="ARBA" id="ARBA00038492"/>
    </source>
</evidence>
<evidence type="ECO:0000256" key="8">
    <source>
        <dbReference type="ARBA" id="ARBA00023040"/>
    </source>
</evidence>
<reference evidence="21" key="1">
    <citation type="submission" date="2018-10" db="EMBL/GenBank/DDBJ databases">
        <title>De novo assembly of a Great Dane genome.</title>
        <authorList>
            <person name="Kidd J.M."/>
            <person name="Pendleton A.L."/>
            <person name="Shen F."/>
            <person name="Emery S."/>
        </authorList>
    </citation>
    <scope>NUCLEOTIDE SEQUENCE [LARGE SCALE GENOMIC DNA]</scope>
    <source>
        <strain evidence="21">Great Dane</strain>
    </source>
</reference>
<keyword evidence="5 18" id="KW-0812">Transmembrane</keyword>
<evidence type="ECO:0000256" key="10">
    <source>
        <dbReference type="ARBA" id="ARBA00023170"/>
    </source>
</evidence>
<feature type="transmembrane region" description="Helical" evidence="18">
    <location>
        <begin position="565"/>
        <end position="586"/>
    </location>
</feature>
<dbReference type="PANTHER" id="PTHR24061">
    <property type="entry name" value="CALCIUM-SENSING RECEPTOR-RELATED"/>
    <property type="match status" value="1"/>
</dbReference>
<keyword evidence="12" id="KW-0807">Transducer</keyword>
<keyword evidence="7 18" id="KW-1133">Transmembrane helix</keyword>
<dbReference type="InterPro" id="IPR000337">
    <property type="entry name" value="GPCR_3"/>
</dbReference>
<sequence length="835" mass="94932">MGPRAKAVCSLFILLQVLAEPAENSDFYLPGDYLLGGLFTLHANVKGTVHLSFLQVPQCKKYEMKVLGYNLMQAMRFAVEEINNRSDLLPGVLLGYEIVDVCYISNNVQPVLYFLAREDYSLPIQEDYSHYVPRVLAVIGPDNSESTTTVAHFLSLFLLPQITYSAISDDLRDKQHFPALLRTVAGADHQIEAMVQLLLHFNWNWIIVLVSSDDYGRYNSQLLDRLATRDICIAFQETLPMPQPDQVVTEWERQRLEAIVGKLQQSSARVVVLFSPDLILHNFFREVLRQNFTGAVWIASESWAIDPVLHNLTELRQTGTFLGVTTQSVPIPGFSEFRIRRTPVRLPEPNRTSLEATCNQECDTCQDTTASFNSILTLSGERVVYNVYSAVYAVAHALHSLLGCTQACSKEVVYPWQLLKEIWKVNFTLLGHSVFFDKQGDVLMPMEVIQWQWDLSQNPFQSIASYYPKLRQLKAIHNISWHTANNTIPVSMCSKDCHPGQRKKPVGIHSCCFECIDCLPGTFLNRTADEFDCQPCPSYEWSHRNDTSCFKRRLAFLEWHEPSTIFVVMLTILGFLSTLAIMVIFWRHLHTPVVRSAGGPMCFLMLVPLLLAYAMVPMYIGQPTFFSCLWRQTFFTLCFTICISCITVRSFQIVCIFKMARRLPRAYGYWVRCHGPYVFVASFMVLKVVIVAGNVLATTANPTARPDPDDPNIMVLSCNYRRALLFNTSLDLLLSVAGFSFAYMGKELPTNYNEAKFITLCMTFYFTSSVSLCTFMSVYDGVLVTILDLLVTVLNLLGISFGYFGPKCYMVLFYPERNTQVYFSSMIQGYTMGKD</sequence>
<keyword evidence="8" id="KW-0297">G-protein coupled receptor</keyword>
<keyword evidence="11" id="KW-0325">Glycoprotein</keyword>
<comment type="function">
    <text evidence="13">Putative taste receptor. TAS1R2/TAS1R3 recognizes diverse natural and synthetic sweeteners.</text>
</comment>
<feature type="transmembrane region" description="Helical" evidence="18">
    <location>
        <begin position="724"/>
        <end position="745"/>
    </location>
</feature>
<dbReference type="Proteomes" id="UP000694542">
    <property type="component" value="Chromosome 2"/>
</dbReference>
<dbReference type="InterPro" id="IPR017978">
    <property type="entry name" value="GPCR_3_C"/>
</dbReference>
<evidence type="ECO:0000256" key="9">
    <source>
        <dbReference type="ARBA" id="ARBA00023136"/>
    </source>
</evidence>
<evidence type="ECO:0000256" key="17">
    <source>
        <dbReference type="ARBA" id="ARBA00042616"/>
    </source>
</evidence>
<organism evidence="21 22">
    <name type="scientific">Canis lupus familiaris</name>
    <name type="common">Dog</name>
    <name type="synonym">Canis familiaris</name>
    <dbReference type="NCBI Taxonomy" id="9615"/>
    <lineage>
        <taxon>Eukaryota</taxon>
        <taxon>Metazoa</taxon>
        <taxon>Chordata</taxon>
        <taxon>Craniata</taxon>
        <taxon>Vertebrata</taxon>
        <taxon>Euteleostomi</taxon>
        <taxon>Mammalia</taxon>
        <taxon>Eutheria</taxon>
        <taxon>Laurasiatheria</taxon>
        <taxon>Carnivora</taxon>
        <taxon>Caniformia</taxon>
        <taxon>Canidae</taxon>
        <taxon>Canis</taxon>
    </lineage>
</organism>
<dbReference type="Pfam" id="PF01094">
    <property type="entry name" value="ANF_receptor"/>
    <property type="match status" value="1"/>
</dbReference>
<proteinExistence type="inferred from homology"/>
<dbReference type="PROSITE" id="PS50259">
    <property type="entry name" value="G_PROTEIN_RECEP_F3_4"/>
    <property type="match status" value="1"/>
</dbReference>
<dbReference type="PANTHER" id="PTHR24061:SF517">
    <property type="entry name" value="TASTE RECEPTOR TYPE 1 MEMBER 2"/>
    <property type="match status" value="1"/>
</dbReference>
<evidence type="ECO:0000256" key="5">
    <source>
        <dbReference type="ARBA" id="ARBA00022692"/>
    </source>
</evidence>
<dbReference type="Pfam" id="PF07562">
    <property type="entry name" value="NCD3G"/>
    <property type="match status" value="1"/>
</dbReference>
<keyword evidence="9 18" id="KW-0472">Membrane</keyword>
<evidence type="ECO:0000256" key="4">
    <source>
        <dbReference type="ARBA" id="ARBA00022606"/>
    </source>
</evidence>
<evidence type="ECO:0000256" key="15">
    <source>
        <dbReference type="ARBA" id="ARBA00038699"/>
    </source>
</evidence>
<evidence type="ECO:0000256" key="7">
    <source>
        <dbReference type="ARBA" id="ARBA00022989"/>
    </source>
</evidence>
<dbReference type="Gene3D" id="2.10.50.30">
    <property type="entry name" value="GPCR, family 3, nine cysteines domain"/>
    <property type="match status" value="1"/>
</dbReference>
<evidence type="ECO:0000256" key="6">
    <source>
        <dbReference type="ARBA" id="ARBA00022729"/>
    </source>
</evidence>
<feature type="transmembrane region" description="Helical" evidence="18">
    <location>
        <begin position="785"/>
        <end position="804"/>
    </location>
</feature>
<evidence type="ECO:0000256" key="16">
    <source>
        <dbReference type="ARBA" id="ARBA00040704"/>
    </source>
</evidence>
<dbReference type="SUPFAM" id="SSF53822">
    <property type="entry name" value="Periplasmic binding protein-like I"/>
    <property type="match status" value="1"/>
</dbReference>
<evidence type="ECO:0000256" key="13">
    <source>
        <dbReference type="ARBA" id="ARBA00037659"/>
    </source>
</evidence>
<feature type="transmembrane region" description="Helical" evidence="18">
    <location>
        <begin position="632"/>
        <end position="657"/>
    </location>
</feature>
<evidence type="ECO:0000313" key="21">
    <source>
        <dbReference type="Ensembl" id="ENSCAFP00040002313.1"/>
    </source>
</evidence>
<accession>A0A8C0PPX8</accession>
<dbReference type="Gene3D" id="3.40.50.2300">
    <property type="match status" value="2"/>
</dbReference>
<dbReference type="InterPro" id="IPR001828">
    <property type="entry name" value="ANF_lig-bd_rcpt"/>
</dbReference>
<evidence type="ECO:0000256" key="18">
    <source>
        <dbReference type="SAM" id="Phobius"/>
    </source>
</evidence>
<dbReference type="GO" id="GO:0050909">
    <property type="term" value="P:sensory perception of taste"/>
    <property type="evidence" value="ECO:0007669"/>
    <property type="project" value="UniProtKB-KW"/>
</dbReference>
<dbReference type="SUPFAM" id="SSF57586">
    <property type="entry name" value="TNF receptor-like"/>
    <property type="match status" value="1"/>
</dbReference>
<evidence type="ECO:0000256" key="11">
    <source>
        <dbReference type="ARBA" id="ARBA00023180"/>
    </source>
</evidence>
<dbReference type="SMR" id="A0A8C0PPX8"/>
<evidence type="ECO:0000259" key="20">
    <source>
        <dbReference type="PROSITE" id="PS50259"/>
    </source>
</evidence>
<feature type="chain" id="PRO_5034207043" description="Taste receptor type 1 member 2" evidence="19">
    <location>
        <begin position="20"/>
        <end position="835"/>
    </location>
</feature>
<dbReference type="FunFam" id="3.40.50.2300:FF:000016">
    <property type="entry name" value="Taste 1 receptor member 2"/>
    <property type="match status" value="1"/>
</dbReference>
<dbReference type="InterPro" id="IPR028082">
    <property type="entry name" value="Peripla_BP_I"/>
</dbReference>
<keyword evidence="6 19" id="KW-0732">Signal</keyword>
<dbReference type="FunFam" id="2.10.50.30:FF:000004">
    <property type="entry name" value="Taste receptor type 1 member 3-like protein"/>
    <property type="match status" value="1"/>
</dbReference>
<dbReference type="PRINTS" id="PR00248">
    <property type="entry name" value="GPCRMGR"/>
</dbReference>
<feature type="transmembrane region" description="Helical" evidence="18">
    <location>
        <begin position="598"/>
        <end position="620"/>
    </location>
</feature>
<keyword evidence="3" id="KW-0919">Taste</keyword>
<evidence type="ECO:0000313" key="22">
    <source>
        <dbReference type="Proteomes" id="UP000694542"/>
    </source>
</evidence>
<feature type="signal peptide" evidence="19">
    <location>
        <begin position="1"/>
        <end position="19"/>
    </location>
</feature>
<reference evidence="21" key="2">
    <citation type="submission" date="2025-08" db="UniProtKB">
        <authorList>
            <consortium name="Ensembl"/>
        </authorList>
    </citation>
    <scope>IDENTIFICATION</scope>
</reference>
<keyword evidence="2" id="KW-1003">Cell membrane</keyword>
<dbReference type="InterPro" id="IPR038550">
    <property type="entry name" value="GPCR_3_9-Cys_sf"/>
</dbReference>
<comment type="similarity">
    <text evidence="14">Belongs to the G-protein coupled receptor 3 family. TAS1R subfamily.</text>
</comment>
<name>A0A8C0PPX8_CANLF</name>
<dbReference type="AlphaFoldDB" id="A0A8C0PPX8"/>
<evidence type="ECO:0000256" key="12">
    <source>
        <dbReference type="ARBA" id="ARBA00023224"/>
    </source>
</evidence>
<dbReference type="GO" id="GO:0004930">
    <property type="term" value="F:G protein-coupled receptor activity"/>
    <property type="evidence" value="ECO:0007669"/>
    <property type="project" value="UniProtKB-KW"/>
</dbReference>
<dbReference type="Pfam" id="PF00003">
    <property type="entry name" value="7tm_3"/>
    <property type="match status" value="1"/>
</dbReference>
<comment type="subunit">
    <text evidence="15">Forms heterodimers with TAS1R3.</text>
</comment>
<evidence type="ECO:0000256" key="1">
    <source>
        <dbReference type="ARBA" id="ARBA00004651"/>
    </source>
</evidence>
<dbReference type="OrthoDB" id="9946830at2759"/>